<organism evidence="2 3">
    <name type="scientific">Cryoendolithus antarcticus</name>
    <dbReference type="NCBI Taxonomy" id="1507870"/>
    <lineage>
        <taxon>Eukaryota</taxon>
        <taxon>Fungi</taxon>
        <taxon>Dikarya</taxon>
        <taxon>Ascomycota</taxon>
        <taxon>Pezizomycotina</taxon>
        <taxon>Dothideomycetes</taxon>
        <taxon>Dothideomycetidae</taxon>
        <taxon>Cladosporiales</taxon>
        <taxon>Cladosporiaceae</taxon>
        <taxon>Cryoendolithus</taxon>
    </lineage>
</organism>
<evidence type="ECO:0000313" key="3">
    <source>
        <dbReference type="Proteomes" id="UP000192596"/>
    </source>
</evidence>
<gene>
    <name evidence="2" type="ORF">B0A48_06872</name>
</gene>
<evidence type="ECO:0000313" key="2">
    <source>
        <dbReference type="EMBL" id="OQO08078.1"/>
    </source>
</evidence>
<keyword evidence="3" id="KW-1185">Reference proteome</keyword>
<sequence>MSAPAAELQIHMPPTLPDLQHPVERHASSDVKIDIIARPSQNRTADGPSTPCPFPDAPPPPKDLTVAVADPTVDGLTHPADIEAYSAEPDPSKPISTSHKLASNTFPAWSPPIKREEYNCTPVPTNVAAVEKARVHDSITITPEGALRQLSISSSTPSTPSKDKPLPPLPDEPRTDHASIGHVPFIAGFLSTVSVVSTMLADEFGDGGHGRVRANSFGVQTLGHGPVLSECN</sequence>
<dbReference type="AlphaFoldDB" id="A0A1V8TA13"/>
<feature type="region of interest" description="Disordered" evidence="1">
    <location>
        <begin position="36"/>
        <end position="62"/>
    </location>
</feature>
<dbReference type="InParanoid" id="A0A1V8TA13"/>
<feature type="compositionally biased region" description="Pro residues" evidence="1">
    <location>
        <begin position="50"/>
        <end position="62"/>
    </location>
</feature>
<proteinExistence type="predicted"/>
<protein>
    <submittedName>
        <fullName evidence="2">Uncharacterized protein</fullName>
    </submittedName>
</protein>
<comment type="caution">
    <text evidence="2">The sequence shown here is derived from an EMBL/GenBank/DDBJ whole genome shotgun (WGS) entry which is preliminary data.</text>
</comment>
<name>A0A1V8TA13_9PEZI</name>
<feature type="region of interest" description="Disordered" evidence="1">
    <location>
        <begin position="146"/>
        <end position="178"/>
    </location>
</feature>
<feature type="compositionally biased region" description="Basic and acidic residues" evidence="1">
    <location>
        <begin position="161"/>
        <end position="178"/>
    </location>
</feature>
<dbReference type="EMBL" id="NAJO01000013">
    <property type="protein sequence ID" value="OQO08078.1"/>
    <property type="molecule type" value="Genomic_DNA"/>
</dbReference>
<reference evidence="3" key="1">
    <citation type="submission" date="2017-03" db="EMBL/GenBank/DDBJ databases">
        <title>Genomes of endolithic fungi from Antarctica.</title>
        <authorList>
            <person name="Coleine C."/>
            <person name="Masonjones S."/>
            <person name="Stajich J.E."/>
        </authorList>
    </citation>
    <scope>NUCLEOTIDE SEQUENCE [LARGE SCALE GENOMIC DNA]</scope>
    <source>
        <strain evidence="3">CCFEE 5527</strain>
    </source>
</reference>
<evidence type="ECO:0000256" key="1">
    <source>
        <dbReference type="SAM" id="MobiDB-lite"/>
    </source>
</evidence>
<feature type="region of interest" description="Disordered" evidence="1">
    <location>
        <begin position="1"/>
        <end position="21"/>
    </location>
</feature>
<accession>A0A1V8TA13</accession>
<dbReference type="Proteomes" id="UP000192596">
    <property type="component" value="Unassembled WGS sequence"/>
</dbReference>